<protein>
    <submittedName>
        <fullName evidence="6">LysR family transcriptional regulator</fullName>
    </submittedName>
</protein>
<dbReference type="InterPro" id="IPR000847">
    <property type="entry name" value="LysR_HTH_N"/>
</dbReference>
<dbReference type="SUPFAM" id="SSF53850">
    <property type="entry name" value="Periplasmic binding protein-like II"/>
    <property type="match status" value="1"/>
</dbReference>
<dbReference type="Gene3D" id="1.10.10.10">
    <property type="entry name" value="Winged helix-like DNA-binding domain superfamily/Winged helix DNA-binding domain"/>
    <property type="match status" value="2"/>
</dbReference>
<name>A0ABU8W4K8_9BURK</name>
<evidence type="ECO:0000256" key="4">
    <source>
        <dbReference type="ARBA" id="ARBA00023163"/>
    </source>
</evidence>
<dbReference type="RefSeq" id="WP_340366023.1">
    <property type="nucleotide sequence ID" value="NZ_JBBKZV010000018.1"/>
</dbReference>
<dbReference type="PANTHER" id="PTHR30419">
    <property type="entry name" value="HTH-TYPE TRANSCRIPTIONAL REGULATOR YBHD"/>
    <property type="match status" value="1"/>
</dbReference>
<comment type="similarity">
    <text evidence="1">Belongs to the LysR transcriptional regulatory family.</text>
</comment>
<proteinExistence type="inferred from homology"/>
<feature type="domain" description="HTH lysR-type" evidence="5">
    <location>
        <begin position="145"/>
        <end position="183"/>
    </location>
</feature>
<evidence type="ECO:0000256" key="3">
    <source>
        <dbReference type="ARBA" id="ARBA00023125"/>
    </source>
</evidence>
<evidence type="ECO:0000313" key="6">
    <source>
        <dbReference type="EMBL" id="MEJ8824996.1"/>
    </source>
</evidence>
<dbReference type="InterPro" id="IPR036388">
    <property type="entry name" value="WH-like_DNA-bd_sf"/>
</dbReference>
<dbReference type="PANTHER" id="PTHR30419:SF14">
    <property type="entry name" value="LYSR FAMILY TRANSCRIPTIONAL REGULATOR"/>
    <property type="match status" value="1"/>
</dbReference>
<comment type="caution">
    <text evidence="6">The sequence shown here is derived from an EMBL/GenBank/DDBJ whole genome shotgun (WGS) entry which is preliminary data.</text>
</comment>
<feature type="domain" description="HTH lysR-type" evidence="5">
    <location>
        <begin position="20"/>
        <end position="77"/>
    </location>
</feature>
<evidence type="ECO:0000259" key="5">
    <source>
        <dbReference type="PROSITE" id="PS50931"/>
    </source>
</evidence>
<dbReference type="PROSITE" id="PS50931">
    <property type="entry name" value="HTH_LYSR"/>
    <property type="match status" value="2"/>
</dbReference>
<evidence type="ECO:0000256" key="2">
    <source>
        <dbReference type="ARBA" id="ARBA00023015"/>
    </source>
</evidence>
<dbReference type="SUPFAM" id="SSF46785">
    <property type="entry name" value="Winged helix' DNA-binding domain"/>
    <property type="match status" value="2"/>
</dbReference>
<reference evidence="6 7" key="1">
    <citation type="submission" date="2024-03" db="EMBL/GenBank/DDBJ databases">
        <title>Novel species of the genus Variovorax.</title>
        <authorList>
            <person name="Liu Q."/>
            <person name="Xin Y.-H."/>
        </authorList>
    </citation>
    <scope>NUCLEOTIDE SEQUENCE [LARGE SCALE GENOMIC DNA]</scope>
    <source>
        <strain evidence="6 7">KACC 18501</strain>
    </source>
</reference>
<keyword evidence="3" id="KW-0238">DNA-binding</keyword>
<dbReference type="InterPro" id="IPR050950">
    <property type="entry name" value="HTH-type_LysR_regulators"/>
</dbReference>
<dbReference type="Pfam" id="PF00126">
    <property type="entry name" value="HTH_1"/>
    <property type="match status" value="2"/>
</dbReference>
<dbReference type="Gene3D" id="3.40.190.10">
    <property type="entry name" value="Periplasmic binding protein-like II"/>
    <property type="match status" value="2"/>
</dbReference>
<keyword evidence="7" id="KW-1185">Reference proteome</keyword>
<keyword evidence="2" id="KW-0805">Transcription regulation</keyword>
<gene>
    <name evidence="6" type="ORF">WKW80_23700</name>
</gene>
<dbReference type="InterPro" id="IPR036390">
    <property type="entry name" value="WH_DNA-bd_sf"/>
</dbReference>
<sequence length="445" mass="47539">MPPRKLIDNQPTVDAAAARINLRHLQAFAAVAAHGSVTRAAESLFRVASAITRAVAELEESLGTPLFERKARGMLLNAFGEAVQARAKRVEDEFAAACVELAPAEPVPRGANAARLDARTLMASMFNGRRLAIVAGLSEMQNMPAAARAFGVTQPAVSTLVSELEARCGRELFVRSARGVTPTRAGLALAFRFKRVLAELRSIDSDIAAIGGVVQGSVVVGALPLGRTLILPSAIAALVRQHPRLHVSTVESPYEALAAQLRSGDVDFILGALRPPESAPDLTQEVLFDDCISLIARLGHPLAGLREIGFDDLRNSQWVLSRPGSPSRDLLEQFFRDAVQPSPAPTVETGDLAILRGLLLQSDMLTAISAHQLHYEIEGGSLVVLNLPLEKTQRKIGITQRAGALASPGARALIAEIREVVALNESAHRPRAGTIPSHSNRSRHP</sequence>
<evidence type="ECO:0000313" key="7">
    <source>
        <dbReference type="Proteomes" id="UP001363010"/>
    </source>
</evidence>
<organism evidence="6 7">
    <name type="scientific">Variovorax humicola</name>
    <dbReference type="NCBI Taxonomy" id="1769758"/>
    <lineage>
        <taxon>Bacteria</taxon>
        <taxon>Pseudomonadati</taxon>
        <taxon>Pseudomonadota</taxon>
        <taxon>Betaproteobacteria</taxon>
        <taxon>Burkholderiales</taxon>
        <taxon>Comamonadaceae</taxon>
        <taxon>Variovorax</taxon>
    </lineage>
</organism>
<keyword evidence="4" id="KW-0804">Transcription</keyword>
<accession>A0ABU8W4K8</accession>
<dbReference type="EMBL" id="JBBKZV010000018">
    <property type="protein sequence ID" value="MEJ8824996.1"/>
    <property type="molecule type" value="Genomic_DNA"/>
</dbReference>
<dbReference type="PRINTS" id="PR00039">
    <property type="entry name" value="HTHLYSR"/>
</dbReference>
<dbReference type="Pfam" id="PF03466">
    <property type="entry name" value="LysR_substrate"/>
    <property type="match status" value="1"/>
</dbReference>
<dbReference type="InterPro" id="IPR005119">
    <property type="entry name" value="LysR_subst-bd"/>
</dbReference>
<evidence type="ECO:0000256" key="1">
    <source>
        <dbReference type="ARBA" id="ARBA00009437"/>
    </source>
</evidence>
<dbReference type="Proteomes" id="UP001363010">
    <property type="component" value="Unassembled WGS sequence"/>
</dbReference>